<dbReference type="EMBL" id="LC377538">
    <property type="protein sequence ID" value="BBD49661.1"/>
    <property type="molecule type" value="Genomic_DNA"/>
</dbReference>
<dbReference type="RefSeq" id="WP_064137313.1">
    <property type="nucleotide sequence ID" value="NZ_CP047806.1"/>
</dbReference>
<name>A0A6F8P1B0_STAAU</name>
<feature type="region of interest" description="Disordered" evidence="1">
    <location>
        <begin position="1"/>
        <end position="39"/>
    </location>
</feature>
<organism evidence="2">
    <name type="scientific">Staphylococcus aureus</name>
    <dbReference type="NCBI Taxonomy" id="1280"/>
    <lineage>
        <taxon>Bacteria</taxon>
        <taxon>Bacillati</taxon>
        <taxon>Bacillota</taxon>
        <taxon>Bacilli</taxon>
        <taxon>Bacillales</taxon>
        <taxon>Staphylococcaceae</taxon>
        <taxon>Staphylococcus</taxon>
    </lineage>
</organism>
<geneLocation type="plasmid" evidence="2">
    <name>pNTUH_3874</name>
</geneLocation>
<dbReference type="AlphaFoldDB" id="A0A6F8P1B0"/>
<protein>
    <submittedName>
        <fullName evidence="2">Uncharacterized protein</fullName>
    </submittedName>
</protein>
<feature type="compositionally biased region" description="Basic and acidic residues" evidence="1">
    <location>
        <begin position="1"/>
        <end position="11"/>
    </location>
</feature>
<evidence type="ECO:0000313" key="2">
    <source>
        <dbReference type="EMBL" id="BBD49661.1"/>
    </source>
</evidence>
<evidence type="ECO:0000256" key="1">
    <source>
        <dbReference type="SAM" id="MobiDB-lite"/>
    </source>
</evidence>
<accession>A0A6F8P1B0</accession>
<proteinExistence type="predicted"/>
<keyword evidence="2" id="KW-0614">Plasmid</keyword>
<reference evidence="2" key="1">
    <citation type="submission" date="2018-03" db="EMBL/GenBank/DDBJ databases">
        <title>Tn1546-ermB-carrying plasmid.</title>
        <authorList>
            <person name="Wan TW."/>
        </authorList>
    </citation>
    <scope>NUCLEOTIDE SEQUENCE</scope>
    <source>
        <strain evidence="2">NTUH_3874</strain>
        <plasmid evidence="2">pNTUH_3874</plasmid>
    </source>
</reference>
<sequence length="97" mass="11748">MTKNLNKDIDGKAPTQRVAENDPKEVKKKSTQRPADLKRKTIKIGLEQYNKIDDERYKRREHQIYVLNEAIDFWDKYKKYANNIDEIIKFYEENKNK</sequence>